<sequence>MRILVADDDDYTREGLIEAIDWSDYGIAQVYQARDGEEALRLATVHQPDIVLTDIRMPRLNGIEFAEKLAVASPDSKLLFMSGYMEVDYLKSAIKLSAVDYIEKPIRIPELEKAIQKTVTAIRQLKLQDELNGQKLELEKFKLANMLRTKTGHDEEIKRLCEVAGFPAANRQYRGMAIQFGKGSKTERDRLTEIHDVWKQQGFPSIAERLDTRTLLIVTAFQRQEEERIASLAAAMLRQFPDLTIGIGDLSVTGLDGVADSCRSALSALQHSFYRPELRLFSSDRTKSATAAVRSDVFVEFSHYLKKEPEKLSAWVDAFCDELIRDATLSRDSVQSMFASFAQAMLREKNGILIGFHQIYQAQDAKDVIEQADSIEEIRLFMLELCRAYQEEVQKASPYSRTVRSVMDYIASHYGDADLDIQRIADQLHMSAAHLGALFKQETGTTIKQYISDYRLELAKKLVRNEHFKMNEVAERCGYASASYFAKVFKAATDMTPVEYRKLTSG</sequence>
<gene>
    <name evidence="7" type="ORF">D3P08_20790</name>
</gene>
<dbReference type="InterPro" id="IPR041522">
    <property type="entry name" value="CdaR_GGDEF"/>
</dbReference>
<dbReference type="CDD" id="cd17536">
    <property type="entry name" value="REC_YesN-like"/>
    <property type="match status" value="1"/>
</dbReference>
<feature type="modified residue" description="4-aspartylphosphate" evidence="4">
    <location>
        <position position="54"/>
    </location>
</feature>
<dbReference type="AlphaFoldDB" id="A0A3A1UY89"/>
<dbReference type="Pfam" id="PF00072">
    <property type="entry name" value="Response_reg"/>
    <property type="match status" value="1"/>
</dbReference>
<dbReference type="Pfam" id="PF17853">
    <property type="entry name" value="GGDEF_2"/>
    <property type="match status" value="1"/>
</dbReference>
<dbReference type="PROSITE" id="PS00041">
    <property type="entry name" value="HTH_ARAC_FAMILY_1"/>
    <property type="match status" value="1"/>
</dbReference>
<keyword evidence="3" id="KW-0804">Transcription</keyword>
<dbReference type="SUPFAM" id="SSF52172">
    <property type="entry name" value="CheY-like"/>
    <property type="match status" value="1"/>
</dbReference>
<evidence type="ECO:0000256" key="3">
    <source>
        <dbReference type="ARBA" id="ARBA00023163"/>
    </source>
</evidence>
<dbReference type="InterPro" id="IPR018060">
    <property type="entry name" value="HTH_AraC"/>
</dbReference>
<dbReference type="OrthoDB" id="9794370at2"/>
<evidence type="ECO:0000259" key="6">
    <source>
        <dbReference type="PROSITE" id="PS50110"/>
    </source>
</evidence>
<dbReference type="SUPFAM" id="SSF46689">
    <property type="entry name" value="Homeodomain-like"/>
    <property type="match status" value="2"/>
</dbReference>
<dbReference type="Gene3D" id="1.10.10.60">
    <property type="entry name" value="Homeodomain-like"/>
    <property type="match status" value="2"/>
</dbReference>
<keyword evidence="1" id="KW-0805">Transcription regulation</keyword>
<dbReference type="Pfam" id="PF12833">
    <property type="entry name" value="HTH_18"/>
    <property type="match status" value="1"/>
</dbReference>
<dbReference type="SMART" id="SM00342">
    <property type="entry name" value="HTH_ARAC"/>
    <property type="match status" value="1"/>
</dbReference>
<evidence type="ECO:0000256" key="4">
    <source>
        <dbReference type="PROSITE-ProRule" id="PRU00169"/>
    </source>
</evidence>
<dbReference type="InterPro" id="IPR018062">
    <property type="entry name" value="HTH_AraC-typ_CS"/>
</dbReference>
<dbReference type="GO" id="GO:0003700">
    <property type="term" value="F:DNA-binding transcription factor activity"/>
    <property type="evidence" value="ECO:0007669"/>
    <property type="project" value="InterPro"/>
</dbReference>
<evidence type="ECO:0000313" key="8">
    <source>
        <dbReference type="Proteomes" id="UP000266482"/>
    </source>
</evidence>
<evidence type="ECO:0000256" key="1">
    <source>
        <dbReference type="ARBA" id="ARBA00023015"/>
    </source>
</evidence>
<dbReference type="PRINTS" id="PR00032">
    <property type="entry name" value="HTHARAC"/>
</dbReference>
<proteinExistence type="predicted"/>
<dbReference type="SMART" id="SM00448">
    <property type="entry name" value="REC"/>
    <property type="match status" value="1"/>
</dbReference>
<comment type="caution">
    <text evidence="7">The sequence shown here is derived from an EMBL/GenBank/DDBJ whole genome shotgun (WGS) entry which is preliminary data.</text>
</comment>
<dbReference type="PROSITE" id="PS01124">
    <property type="entry name" value="HTH_ARAC_FAMILY_2"/>
    <property type="match status" value="1"/>
</dbReference>
<evidence type="ECO:0000313" key="7">
    <source>
        <dbReference type="EMBL" id="RIX50290.1"/>
    </source>
</evidence>
<keyword evidence="8" id="KW-1185">Reference proteome</keyword>
<evidence type="ECO:0000259" key="5">
    <source>
        <dbReference type="PROSITE" id="PS01124"/>
    </source>
</evidence>
<feature type="domain" description="HTH araC/xylS-type" evidence="5">
    <location>
        <begin position="404"/>
        <end position="503"/>
    </location>
</feature>
<dbReference type="PANTHER" id="PTHR43280">
    <property type="entry name" value="ARAC-FAMILY TRANSCRIPTIONAL REGULATOR"/>
    <property type="match status" value="1"/>
</dbReference>
<dbReference type="InterPro" id="IPR009057">
    <property type="entry name" value="Homeodomain-like_sf"/>
</dbReference>
<dbReference type="InterPro" id="IPR020449">
    <property type="entry name" value="Tscrpt_reg_AraC-type_HTH"/>
</dbReference>
<dbReference type="GO" id="GO:0000160">
    <property type="term" value="P:phosphorelay signal transduction system"/>
    <property type="evidence" value="ECO:0007669"/>
    <property type="project" value="InterPro"/>
</dbReference>
<dbReference type="InterPro" id="IPR001789">
    <property type="entry name" value="Sig_transdc_resp-reg_receiver"/>
</dbReference>
<dbReference type="EMBL" id="QXQA01000015">
    <property type="protein sequence ID" value="RIX50290.1"/>
    <property type="molecule type" value="Genomic_DNA"/>
</dbReference>
<dbReference type="PANTHER" id="PTHR43280:SF28">
    <property type="entry name" value="HTH-TYPE TRANSCRIPTIONAL ACTIVATOR RHAS"/>
    <property type="match status" value="1"/>
</dbReference>
<organism evidence="7 8">
    <name type="scientific">Paenibacillus nanensis</name>
    <dbReference type="NCBI Taxonomy" id="393251"/>
    <lineage>
        <taxon>Bacteria</taxon>
        <taxon>Bacillati</taxon>
        <taxon>Bacillota</taxon>
        <taxon>Bacilli</taxon>
        <taxon>Bacillales</taxon>
        <taxon>Paenibacillaceae</taxon>
        <taxon>Paenibacillus</taxon>
    </lineage>
</organism>
<dbReference type="InterPro" id="IPR011006">
    <property type="entry name" value="CheY-like_superfamily"/>
</dbReference>
<name>A0A3A1UY89_9BACL</name>
<evidence type="ECO:0000256" key="2">
    <source>
        <dbReference type="ARBA" id="ARBA00023125"/>
    </source>
</evidence>
<accession>A0A3A1UY89</accession>
<dbReference type="Gene3D" id="3.40.50.2300">
    <property type="match status" value="1"/>
</dbReference>
<dbReference type="Proteomes" id="UP000266482">
    <property type="component" value="Unassembled WGS sequence"/>
</dbReference>
<protein>
    <submittedName>
        <fullName evidence="7">Response regulator</fullName>
    </submittedName>
</protein>
<keyword evidence="4" id="KW-0597">Phosphoprotein</keyword>
<dbReference type="RefSeq" id="WP_119602039.1">
    <property type="nucleotide sequence ID" value="NZ_QXQA01000015.1"/>
</dbReference>
<dbReference type="GO" id="GO:0043565">
    <property type="term" value="F:sequence-specific DNA binding"/>
    <property type="evidence" value="ECO:0007669"/>
    <property type="project" value="InterPro"/>
</dbReference>
<keyword evidence="2" id="KW-0238">DNA-binding</keyword>
<dbReference type="PROSITE" id="PS50110">
    <property type="entry name" value="RESPONSE_REGULATORY"/>
    <property type="match status" value="1"/>
</dbReference>
<reference evidence="7 8" key="1">
    <citation type="submission" date="2018-09" db="EMBL/GenBank/DDBJ databases">
        <title>Paenibacillus aracenensis nov. sp. isolated from a cave in southern Spain.</title>
        <authorList>
            <person name="Jurado V."/>
            <person name="Gutierrez-Patricio S."/>
            <person name="Gonzalez-Pimentel J.L."/>
            <person name="Miller A.Z."/>
            <person name="Laiz L."/>
            <person name="Saiz-Jimenez C."/>
        </authorList>
    </citation>
    <scope>NUCLEOTIDE SEQUENCE [LARGE SCALE GENOMIC DNA]</scope>
    <source>
        <strain evidence="7 8">DSM 22867</strain>
    </source>
</reference>
<feature type="domain" description="Response regulatory" evidence="6">
    <location>
        <begin position="2"/>
        <end position="119"/>
    </location>
</feature>